<dbReference type="Ensembl" id="ENSCPRT00005027814.1">
    <property type="protein sequence ID" value="ENSCPRP00005023821.1"/>
    <property type="gene ID" value="ENSCPRG00005016522.1"/>
</dbReference>
<dbReference type="Pfam" id="PF00210">
    <property type="entry name" value="Ferritin"/>
    <property type="match status" value="1"/>
</dbReference>
<sequence length="230" mass="26078">GPGTPTPPSRGFSTSFCSQRPLSFPQSRREPRRPSSQHPLPLPRRPSSRPVGTMSSQIRQNYHAESEAGLNRLVNQLLHASYCYLSAGYFFDRDDVALSRFSKFFRHESEEKREQAERLMGLQNRRGGRLVLQDIQKPGQDEWGNGLAAMQAVLQLEKSINQALLDLHQVATRHTDPHLCDFLETHYLDEEVKLIKKLGDHLTNLRRVGAPDSGLGEYLFDRLTLGESSD</sequence>
<dbReference type="GO" id="GO:0005737">
    <property type="term" value="C:cytoplasm"/>
    <property type="evidence" value="ECO:0007669"/>
    <property type="project" value="TreeGrafter"/>
</dbReference>
<dbReference type="SUPFAM" id="SSF47240">
    <property type="entry name" value="Ferritin-like"/>
    <property type="match status" value="1"/>
</dbReference>
<dbReference type="AlphaFoldDB" id="A0A7M4FE75"/>
<evidence type="ECO:0000313" key="9">
    <source>
        <dbReference type="Ensembl" id="ENSCPRP00005023821.1"/>
    </source>
</evidence>
<dbReference type="PROSITE" id="PS50905">
    <property type="entry name" value="FERRITIN_LIKE"/>
    <property type="match status" value="1"/>
</dbReference>
<comment type="similarity">
    <text evidence="1 6">Belongs to the ferritin family.</text>
</comment>
<dbReference type="OMA" id="ADEWGNG"/>
<dbReference type="FunFam" id="1.20.1260.10:FF:000002">
    <property type="entry name" value="Ferritin, mitochondrial"/>
    <property type="match status" value="1"/>
</dbReference>
<name>A0A7M4FE75_CROPO</name>
<gene>
    <name evidence="9" type="primary">LOC109320835</name>
</gene>
<dbReference type="PANTHER" id="PTHR11431">
    <property type="entry name" value="FERRITIN"/>
    <property type="match status" value="1"/>
</dbReference>
<dbReference type="PROSITE" id="PS00540">
    <property type="entry name" value="FERRITIN_1"/>
    <property type="match status" value="1"/>
</dbReference>
<dbReference type="GO" id="GO:0006879">
    <property type="term" value="P:intracellular iron ion homeostasis"/>
    <property type="evidence" value="ECO:0007669"/>
    <property type="project" value="UniProtKB-KW"/>
</dbReference>
<dbReference type="GeneTree" id="ENSGT00950000182841"/>
<evidence type="ECO:0000256" key="4">
    <source>
        <dbReference type="ARBA" id="ARBA00023004"/>
    </source>
</evidence>
<reference evidence="9" key="1">
    <citation type="submission" date="2025-08" db="UniProtKB">
        <authorList>
            <consortium name="Ensembl"/>
        </authorList>
    </citation>
    <scope>IDENTIFICATION</scope>
</reference>
<evidence type="ECO:0000259" key="8">
    <source>
        <dbReference type="PROSITE" id="PS50905"/>
    </source>
</evidence>
<dbReference type="InterPro" id="IPR009078">
    <property type="entry name" value="Ferritin-like_SF"/>
</dbReference>
<dbReference type="InterPro" id="IPR001519">
    <property type="entry name" value="Ferritin"/>
</dbReference>
<evidence type="ECO:0000256" key="3">
    <source>
        <dbReference type="ARBA" id="ARBA00022723"/>
    </source>
</evidence>
<protein>
    <recommendedName>
        <fullName evidence="6">Ferritin</fullName>
    </recommendedName>
</protein>
<evidence type="ECO:0000256" key="5">
    <source>
        <dbReference type="PIRSR" id="PIRSR601519-1"/>
    </source>
</evidence>
<dbReference type="CDD" id="cd01056">
    <property type="entry name" value="Euk_Ferritin"/>
    <property type="match status" value="1"/>
</dbReference>
<feature type="binding site" evidence="5">
    <location>
        <position position="157"/>
    </location>
    <ligand>
        <name>Fe cation</name>
        <dbReference type="ChEBI" id="CHEBI:24875"/>
        <label>1</label>
    </ligand>
</feature>
<dbReference type="Gene3D" id="1.20.1260.10">
    <property type="match status" value="1"/>
</dbReference>
<keyword evidence="3 5" id="KW-0479">Metal-binding</keyword>
<dbReference type="PANTHER" id="PTHR11431:SF47">
    <property type="entry name" value="FERRITIN LIGHT CHAIN"/>
    <property type="match status" value="1"/>
</dbReference>
<dbReference type="GO" id="GO:0008199">
    <property type="term" value="F:ferric iron binding"/>
    <property type="evidence" value="ECO:0007669"/>
    <property type="project" value="InterPro"/>
</dbReference>
<accession>A0A7M4FE75</accession>
<evidence type="ECO:0000313" key="10">
    <source>
        <dbReference type="Proteomes" id="UP000594220"/>
    </source>
</evidence>
<dbReference type="InterPro" id="IPR012347">
    <property type="entry name" value="Ferritin-like"/>
</dbReference>
<dbReference type="GO" id="GO:0008198">
    <property type="term" value="F:ferrous iron binding"/>
    <property type="evidence" value="ECO:0007669"/>
    <property type="project" value="TreeGrafter"/>
</dbReference>
<reference evidence="9" key="2">
    <citation type="submission" date="2025-09" db="UniProtKB">
        <authorList>
            <consortium name="Ensembl"/>
        </authorList>
    </citation>
    <scope>IDENTIFICATION</scope>
</reference>
<dbReference type="InterPro" id="IPR009040">
    <property type="entry name" value="Ferritin-like_diiron"/>
</dbReference>
<feature type="region of interest" description="Disordered" evidence="7">
    <location>
        <begin position="1"/>
        <end position="57"/>
    </location>
</feature>
<dbReference type="InterPro" id="IPR014034">
    <property type="entry name" value="Ferritin_CS"/>
</dbReference>
<keyword evidence="4 5" id="KW-0408">Iron</keyword>
<evidence type="ECO:0000256" key="1">
    <source>
        <dbReference type="ARBA" id="ARBA00007513"/>
    </source>
</evidence>
<feature type="domain" description="Ferritin-like diiron" evidence="8">
    <location>
        <begin position="60"/>
        <end position="209"/>
    </location>
</feature>
<proteinExistence type="inferred from homology"/>
<dbReference type="PROSITE" id="PS00204">
    <property type="entry name" value="FERRITIN_2"/>
    <property type="match status" value="1"/>
</dbReference>
<evidence type="ECO:0000256" key="2">
    <source>
        <dbReference type="ARBA" id="ARBA00022434"/>
    </source>
</evidence>
<evidence type="ECO:0000256" key="7">
    <source>
        <dbReference type="SAM" id="MobiDB-lite"/>
    </source>
</evidence>
<evidence type="ECO:0000256" key="6">
    <source>
        <dbReference type="RuleBase" id="RU361145"/>
    </source>
</evidence>
<feature type="compositionally biased region" description="Polar residues" evidence="7">
    <location>
        <begin position="11"/>
        <end position="21"/>
    </location>
</feature>
<dbReference type="Proteomes" id="UP000594220">
    <property type="component" value="Unplaced"/>
</dbReference>
<dbReference type="GO" id="GO:0006826">
    <property type="term" value="P:iron ion transport"/>
    <property type="evidence" value="ECO:0007669"/>
    <property type="project" value="InterPro"/>
</dbReference>
<organism evidence="9 10">
    <name type="scientific">Crocodylus porosus</name>
    <name type="common">Saltwater crocodile</name>
    <name type="synonym">Estuarine crocodile</name>
    <dbReference type="NCBI Taxonomy" id="8502"/>
    <lineage>
        <taxon>Eukaryota</taxon>
        <taxon>Metazoa</taxon>
        <taxon>Chordata</taxon>
        <taxon>Craniata</taxon>
        <taxon>Vertebrata</taxon>
        <taxon>Euteleostomi</taxon>
        <taxon>Archelosauria</taxon>
        <taxon>Archosauria</taxon>
        <taxon>Crocodylia</taxon>
        <taxon>Longirostres</taxon>
        <taxon>Crocodylidae</taxon>
        <taxon>Crocodylus</taxon>
    </lineage>
</organism>
<dbReference type="InterPro" id="IPR008331">
    <property type="entry name" value="Ferritin_DPS_dom"/>
</dbReference>
<comment type="function">
    <text evidence="6">Stores iron in a soluble, non-toxic, readily available form. Important for iron homeostasis. Iron is taken up in the ferrous form and deposited as ferric hydroxides after oxidation.</text>
</comment>
<keyword evidence="10" id="KW-1185">Reference proteome</keyword>
<keyword evidence="2 6" id="KW-0409">Iron storage</keyword>